<dbReference type="EMBL" id="JAKMXF010000016">
    <property type="protein sequence ID" value="KAI6661273.1"/>
    <property type="molecule type" value="Genomic_DNA"/>
</dbReference>
<dbReference type="Gene3D" id="1.10.506.10">
    <property type="entry name" value="GTPase Activation - p120gap, domain 1"/>
    <property type="match status" value="2"/>
</dbReference>
<dbReference type="PANTHER" id="PTHR14149">
    <property type="entry name" value="RAS GTPASE-ACTIVATING PROTEIN WITH IQ MOTIF"/>
    <property type="match status" value="1"/>
</dbReference>
<sequence>MRNRLQEAIEIVKNSADEFMDAIFSNVNNPAYGLRYMAYKLKEFLENKFPSGDREDISKVIGNLVYYRFLNPAIATPDAFEIVELEAGESLENDYGRFMEFFQSADVCTAEEKFGITEYSDIVVLSRMVIISTHELLLAHLNAITEDNDPLREVLKELGIYETSWEI</sequence>
<comment type="caution">
    <text evidence="2">The sequence shown here is derived from an EMBL/GenBank/DDBJ whole genome shotgun (WGS) entry which is preliminary data.</text>
</comment>
<dbReference type="GO" id="GO:0005516">
    <property type="term" value="F:calmodulin binding"/>
    <property type="evidence" value="ECO:0007669"/>
    <property type="project" value="TreeGrafter"/>
</dbReference>
<dbReference type="InterPro" id="IPR008936">
    <property type="entry name" value="Rho_GTPase_activation_prot"/>
</dbReference>
<dbReference type="GO" id="GO:0051015">
    <property type="term" value="F:actin filament binding"/>
    <property type="evidence" value="ECO:0007669"/>
    <property type="project" value="TreeGrafter"/>
</dbReference>
<dbReference type="PROSITE" id="PS50018">
    <property type="entry name" value="RAS_GTPASE_ACTIV_2"/>
    <property type="match status" value="1"/>
</dbReference>
<dbReference type="GO" id="GO:0005938">
    <property type="term" value="C:cell cortex"/>
    <property type="evidence" value="ECO:0007669"/>
    <property type="project" value="TreeGrafter"/>
</dbReference>
<name>A0AAV7KJU7_9METZ</name>
<feature type="domain" description="Ras-GAP" evidence="1">
    <location>
        <begin position="1"/>
        <end position="107"/>
    </location>
</feature>
<dbReference type="Pfam" id="PF00616">
    <property type="entry name" value="RasGAP"/>
    <property type="match status" value="1"/>
</dbReference>
<dbReference type="GO" id="GO:1903479">
    <property type="term" value="P:mitotic actomyosin contractile ring assembly actin filament organization"/>
    <property type="evidence" value="ECO:0007669"/>
    <property type="project" value="TreeGrafter"/>
</dbReference>
<dbReference type="GO" id="GO:0005096">
    <property type="term" value="F:GTPase activator activity"/>
    <property type="evidence" value="ECO:0007669"/>
    <property type="project" value="TreeGrafter"/>
</dbReference>
<dbReference type="Proteomes" id="UP001165289">
    <property type="component" value="Unassembled WGS sequence"/>
</dbReference>
<keyword evidence="3" id="KW-1185">Reference proteome</keyword>
<reference evidence="2 3" key="1">
    <citation type="journal article" date="2023" name="BMC Biol.">
        <title>The compact genome of the sponge Oopsacas minuta (Hexactinellida) is lacking key metazoan core genes.</title>
        <authorList>
            <person name="Santini S."/>
            <person name="Schenkelaars Q."/>
            <person name="Jourda C."/>
            <person name="Duchesne M."/>
            <person name="Belahbib H."/>
            <person name="Rocher C."/>
            <person name="Selva M."/>
            <person name="Riesgo A."/>
            <person name="Vervoort M."/>
            <person name="Leys S.P."/>
            <person name="Kodjabachian L."/>
            <person name="Le Bivic A."/>
            <person name="Borchiellini C."/>
            <person name="Claverie J.M."/>
            <person name="Renard E."/>
        </authorList>
    </citation>
    <scope>NUCLEOTIDE SEQUENCE [LARGE SCALE GENOMIC DNA]</scope>
    <source>
        <strain evidence="2">SPO-2</strain>
    </source>
</reference>
<dbReference type="PANTHER" id="PTHR14149:SF14">
    <property type="entry name" value="CALPONIN-HOMOLOGY (CH) DOMAIN-CONTAINING PROTEIN"/>
    <property type="match status" value="1"/>
</dbReference>
<evidence type="ECO:0000313" key="2">
    <source>
        <dbReference type="EMBL" id="KAI6661273.1"/>
    </source>
</evidence>
<evidence type="ECO:0000313" key="3">
    <source>
        <dbReference type="Proteomes" id="UP001165289"/>
    </source>
</evidence>
<dbReference type="InterPro" id="IPR001936">
    <property type="entry name" value="RasGAP_dom"/>
</dbReference>
<protein>
    <submittedName>
        <fullName evidence="2">Ras GTPase-activating-like protein IQGAP2</fullName>
    </submittedName>
</protein>
<dbReference type="SUPFAM" id="SSF48350">
    <property type="entry name" value="GTPase activation domain, GAP"/>
    <property type="match status" value="1"/>
</dbReference>
<dbReference type="AlphaFoldDB" id="A0AAV7KJU7"/>
<accession>A0AAV7KJU7</accession>
<gene>
    <name evidence="2" type="ORF">LOD99_10053</name>
</gene>
<evidence type="ECO:0000259" key="1">
    <source>
        <dbReference type="PROSITE" id="PS50018"/>
    </source>
</evidence>
<organism evidence="2 3">
    <name type="scientific">Oopsacas minuta</name>
    <dbReference type="NCBI Taxonomy" id="111878"/>
    <lineage>
        <taxon>Eukaryota</taxon>
        <taxon>Metazoa</taxon>
        <taxon>Porifera</taxon>
        <taxon>Hexactinellida</taxon>
        <taxon>Hexasterophora</taxon>
        <taxon>Lyssacinosida</taxon>
        <taxon>Leucopsacidae</taxon>
        <taxon>Oopsacas</taxon>
    </lineage>
</organism>
<proteinExistence type="predicted"/>